<sequence length="419" mass="46373">MKSKERQLFKQYKNSGVDNIIGDKVEISEIQCHLIQTQTDETSIKLETQYSLHPLRWWLQIFYAMGLLSDLFLMMGFSPVASVIADTFNCNKVIIDAQPFVYLIMFAPCNFLLLIGAVFTIIGCWLRMLVLISGNFYLMFPGNIHCGIAQVFFQNTGGRLATRALATAVGGLSLPIGCLMGFIVPVLFFGGNGNKQEAFKKYILAQNIIVTALSVPILIAAREKPPHPPSLSATRKEPKINLWKELRILLNNKSYLLLCCSLVLTHSLFTTLGAVISTITKPFGYKPIDNSIFGGVFIFFGLIGSVVFGILLDKYGKYKLTTNIISLVVSVAVALAFWTLPSQNIPLLTANIAVIGFFLTPMLSISYTFAVELTFPVPESISTGMMVMVAETYGSALVSNYLDLMNNLGHFDIFHNLQI</sequence>
<keyword evidence="7" id="KW-1185">Reference proteome</keyword>
<feature type="transmembrane region" description="Helical" evidence="5">
    <location>
        <begin position="61"/>
        <end position="80"/>
    </location>
</feature>
<feature type="transmembrane region" description="Helical" evidence="5">
    <location>
        <begin position="347"/>
        <end position="369"/>
    </location>
</feature>
<gene>
    <name evidence="6" type="primary">Contig17035.g18142</name>
    <name evidence="6" type="ORF">STYLEM_15138</name>
</gene>
<proteinExistence type="predicted"/>
<evidence type="ECO:0000256" key="3">
    <source>
        <dbReference type="ARBA" id="ARBA00022989"/>
    </source>
</evidence>
<keyword evidence="2 5" id="KW-0812">Transmembrane</keyword>
<feature type="transmembrane region" description="Helical" evidence="5">
    <location>
        <begin position="292"/>
        <end position="312"/>
    </location>
</feature>
<name>A0A078AXT5_STYLE</name>
<feature type="transmembrane region" description="Helical" evidence="5">
    <location>
        <begin position="255"/>
        <end position="280"/>
    </location>
</feature>
<evidence type="ECO:0000256" key="2">
    <source>
        <dbReference type="ARBA" id="ARBA00022692"/>
    </source>
</evidence>
<dbReference type="Gene3D" id="1.20.1250.20">
    <property type="entry name" value="MFS general substrate transporter like domains"/>
    <property type="match status" value="1"/>
</dbReference>
<feature type="transmembrane region" description="Helical" evidence="5">
    <location>
        <begin position="165"/>
        <end position="190"/>
    </location>
</feature>
<feature type="transmembrane region" description="Helical" evidence="5">
    <location>
        <begin position="381"/>
        <end position="402"/>
    </location>
</feature>
<dbReference type="PANTHER" id="PTHR10924:SF6">
    <property type="entry name" value="SOLUTE CARRIER FAMILY 49 MEMBER A3"/>
    <property type="match status" value="1"/>
</dbReference>
<evidence type="ECO:0000256" key="4">
    <source>
        <dbReference type="ARBA" id="ARBA00023136"/>
    </source>
</evidence>
<evidence type="ECO:0000256" key="5">
    <source>
        <dbReference type="SAM" id="Phobius"/>
    </source>
</evidence>
<dbReference type="Pfam" id="PF13347">
    <property type="entry name" value="MFS_2"/>
    <property type="match status" value="1"/>
</dbReference>
<evidence type="ECO:0000313" key="6">
    <source>
        <dbReference type="EMBL" id="CDW86047.1"/>
    </source>
</evidence>
<dbReference type="InterPro" id="IPR049680">
    <property type="entry name" value="FLVCR1-2_SLC49-like"/>
</dbReference>
<dbReference type="InParanoid" id="A0A078AXT5"/>
<feature type="transmembrane region" description="Helical" evidence="5">
    <location>
        <begin position="129"/>
        <end position="153"/>
    </location>
</feature>
<dbReference type="OrthoDB" id="312103at2759"/>
<dbReference type="PANTHER" id="PTHR10924">
    <property type="entry name" value="MAJOR FACILITATOR SUPERFAMILY PROTEIN-RELATED"/>
    <property type="match status" value="1"/>
</dbReference>
<feature type="transmembrane region" description="Helical" evidence="5">
    <location>
        <begin position="100"/>
        <end position="122"/>
    </location>
</feature>
<dbReference type="InterPro" id="IPR036259">
    <property type="entry name" value="MFS_trans_sf"/>
</dbReference>
<reference evidence="6 7" key="1">
    <citation type="submission" date="2014-06" db="EMBL/GenBank/DDBJ databases">
        <authorList>
            <person name="Swart Estienne"/>
        </authorList>
    </citation>
    <scope>NUCLEOTIDE SEQUENCE [LARGE SCALE GENOMIC DNA]</scope>
    <source>
        <strain evidence="6 7">130c</strain>
    </source>
</reference>
<keyword evidence="4 5" id="KW-0472">Membrane</keyword>
<dbReference type="SUPFAM" id="SSF103473">
    <property type="entry name" value="MFS general substrate transporter"/>
    <property type="match status" value="1"/>
</dbReference>
<dbReference type="GO" id="GO:0016020">
    <property type="term" value="C:membrane"/>
    <property type="evidence" value="ECO:0007669"/>
    <property type="project" value="UniProtKB-SubCell"/>
</dbReference>
<accession>A0A078AXT5</accession>
<dbReference type="AlphaFoldDB" id="A0A078AXT5"/>
<feature type="transmembrane region" description="Helical" evidence="5">
    <location>
        <begin position="324"/>
        <end position="340"/>
    </location>
</feature>
<comment type="subcellular location">
    <subcellularLocation>
        <location evidence="1">Membrane</location>
        <topology evidence="1">Multi-pass membrane protein</topology>
    </subcellularLocation>
</comment>
<protein>
    <recommendedName>
        <fullName evidence="8">Major facilitator superfamily protein</fullName>
    </recommendedName>
</protein>
<evidence type="ECO:0000256" key="1">
    <source>
        <dbReference type="ARBA" id="ARBA00004141"/>
    </source>
</evidence>
<dbReference type="OMA" id="MNAVAFF"/>
<evidence type="ECO:0008006" key="8">
    <source>
        <dbReference type="Google" id="ProtNLM"/>
    </source>
</evidence>
<evidence type="ECO:0000313" key="7">
    <source>
        <dbReference type="Proteomes" id="UP000039865"/>
    </source>
</evidence>
<dbReference type="EMBL" id="CCKQ01014297">
    <property type="protein sequence ID" value="CDW86047.1"/>
    <property type="molecule type" value="Genomic_DNA"/>
</dbReference>
<dbReference type="Proteomes" id="UP000039865">
    <property type="component" value="Unassembled WGS sequence"/>
</dbReference>
<keyword evidence="3 5" id="KW-1133">Transmembrane helix</keyword>
<organism evidence="6 7">
    <name type="scientific">Stylonychia lemnae</name>
    <name type="common">Ciliate</name>
    <dbReference type="NCBI Taxonomy" id="5949"/>
    <lineage>
        <taxon>Eukaryota</taxon>
        <taxon>Sar</taxon>
        <taxon>Alveolata</taxon>
        <taxon>Ciliophora</taxon>
        <taxon>Intramacronucleata</taxon>
        <taxon>Spirotrichea</taxon>
        <taxon>Stichotrichia</taxon>
        <taxon>Sporadotrichida</taxon>
        <taxon>Oxytrichidae</taxon>
        <taxon>Stylonychinae</taxon>
        <taxon>Stylonychia</taxon>
    </lineage>
</organism>
<feature type="transmembrane region" description="Helical" evidence="5">
    <location>
        <begin position="202"/>
        <end position="221"/>
    </location>
</feature>